<evidence type="ECO:0000313" key="2">
    <source>
        <dbReference type="Proteomes" id="UP001258315"/>
    </source>
</evidence>
<protein>
    <recommendedName>
        <fullName evidence="3">MobC family plasmid mobilization relaxosome protein</fullName>
    </recommendedName>
</protein>
<dbReference type="InterPro" id="IPR053842">
    <property type="entry name" value="NikA-like"/>
</dbReference>
<proteinExistence type="predicted"/>
<organism evidence="1 2">
    <name type="scientific">Mucilaginibacter terrae</name>
    <dbReference type="NCBI Taxonomy" id="1955052"/>
    <lineage>
        <taxon>Bacteria</taxon>
        <taxon>Pseudomonadati</taxon>
        <taxon>Bacteroidota</taxon>
        <taxon>Sphingobacteriia</taxon>
        <taxon>Sphingobacteriales</taxon>
        <taxon>Sphingobacteriaceae</taxon>
        <taxon>Mucilaginibacter</taxon>
    </lineage>
</organism>
<gene>
    <name evidence="1" type="ORF">QE417_002828</name>
</gene>
<dbReference type="Proteomes" id="UP001258315">
    <property type="component" value="Unassembled WGS sequence"/>
</dbReference>
<accession>A0ABU3GVG1</accession>
<evidence type="ECO:0000313" key="1">
    <source>
        <dbReference type="EMBL" id="MDT3403756.1"/>
    </source>
</evidence>
<dbReference type="RefSeq" id="WP_311951046.1">
    <property type="nucleotide sequence ID" value="NZ_JAVLVU010000001.1"/>
</dbReference>
<dbReference type="EMBL" id="JAVLVU010000001">
    <property type="protein sequence ID" value="MDT3403756.1"/>
    <property type="molecule type" value="Genomic_DNA"/>
</dbReference>
<comment type="caution">
    <text evidence="1">The sequence shown here is derived from an EMBL/GenBank/DDBJ whole genome shotgun (WGS) entry which is preliminary data.</text>
</comment>
<name>A0ABU3GVG1_9SPHI</name>
<sequence length="119" mass="13741">MARPLKDSEEKRSVVFPIRLTKDENKRLIKLAGICGKQPSILVREKVFSGRFPEPRKARLEIDTYRELKKIGVNLNQLTKRANSGFLPPGLIMVLEHLARQQQEIIKILLNHDSQSKDR</sequence>
<reference evidence="2" key="1">
    <citation type="submission" date="2023-07" db="EMBL/GenBank/DDBJ databases">
        <title>Functional and genomic diversity of the sorghum phyllosphere microbiome.</title>
        <authorList>
            <person name="Shade A."/>
        </authorList>
    </citation>
    <scope>NUCLEOTIDE SEQUENCE [LARGE SCALE GENOMIC DNA]</scope>
    <source>
        <strain evidence="2">SORGH_AS_0422</strain>
    </source>
</reference>
<dbReference type="Pfam" id="PF21983">
    <property type="entry name" value="NikA-like"/>
    <property type="match status" value="1"/>
</dbReference>
<evidence type="ECO:0008006" key="3">
    <source>
        <dbReference type="Google" id="ProtNLM"/>
    </source>
</evidence>
<keyword evidence="2" id="KW-1185">Reference proteome</keyword>